<evidence type="ECO:0000256" key="1">
    <source>
        <dbReference type="SAM" id="Coils"/>
    </source>
</evidence>
<name>A0A3L8PUQ6_9GAMM</name>
<comment type="caution">
    <text evidence="3">The sequence shown here is derived from an EMBL/GenBank/DDBJ whole genome shotgun (WGS) entry which is preliminary data.</text>
</comment>
<protein>
    <recommendedName>
        <fullName evidence="5">HlyD family efflux transporter periplasmic adaptor subunit</fullName>
    </recommendedName>
</protein>
<keyword evidence="2" id="KW-1133">Transmembrane helix</keyword>
<evidence type="ECO:0000313" key="4">
    <source>
        <dbReference type="Proteomes" id="UP000281474"/>
    </source>
</evidence>
<keyword evidence="2" id="KW-0812">Transmembrane</keyword>
<dbReference type="OrthoDB" id="7052280at2"/>
<keyword evidence="4" id="KW-1185">Reference proteome</keyword>
<dbReference type="AlphaFoldDB" id="A0A3L8PUQ6"/>
<dbReference type="RefSeq" id="WP_121839622.1">
    <property type="nucleotide sequence ID" value="NZ_ML014794.1"/>
</dbReference>
<sequence>MARLFRKTFIDQYEKHQTLSLILPERAFRFFKPIAYLFCGFMLVLVLWMLFARIEVHVKAKGMILPIGGIRESVSLGDGRVVKSFDYENGDIESGDPILILSDPIAENAYLSAMTLYQSELEVIKAEEKKAQAKYDEQLKLYQQKITNSKDKISRLKDLKATFEDVLVSYKRVGKSSLKDSKVELAKTKQTYKRYISKLKALQSKGYSSERTLIPLLSKYEELAQSLSTLEEAKPKLNLNITQQEQQIATIDDDITQQYLEIQTDLNTIEQGKFERQASVNKIALKQQKAVQALIKLEHKNWVQQNIFTEYDGKLIDTKKRVGQVVSKGETITLLSVKVQKKKKMLIVSPRARYGHFDFKINRKLTSVYVEGANQGALLDDLKKQLAALDDLSNVKIKGDSVVFEFNENQVSLKHYQLHSENDIPVFSSLETVGENWTNDQLVNIAILRYQDAKLVNKGDTALIQPLYEKAIIGAKLSAKIQSISPFALTKVQSYSLVGDKDLASKIIGDVPGEVVILSLDKTATGAYDWGGRKPVRPISPGVPTSAIITIDELAPIEVIIPYIARIFIGRSY</sequence>
<reference evidence="3 4" key="1">
    <citation type="submission" date="2018-09" db="EMBL/GenBank/DDBJ databases">
        <title>Phylogeny of the Shewanellaceae, and recommendation for two new genera, Pseudoshewanella and Parashewanella.</title>
        <authorList>
            <person name="Wang G."/>
        </authorList>
    </citation>
    <scope>NUCLEOTIDE SEQUENCE [LARGE SCALE GENOMIC DNA]</scope>
    <source>
        <strain evidence="3 4">C51</strain>
    </source>
</reference>
<keyword evidence="2" id="KW-0472">Membrane</keyword>
<evidence type="ECO:0008006" key="5">
    <source>
        <dbReference type="Google" id="ProtNLM"/>
    </source>
</evidence>
<feature type="coiled-coil region" evidence="1">
    <location>
        <begin position="114"/>
        <end position="159"/>
    </location>
</feature>
<feature type="transmembrane region" description="Helical" evidence="2">
    <location>
        <begin position="34"/>
        <end position="51"/>
    </location>
</feature>
<accession>A0A3L8PUQ6</accession>
<keyword evidence="1" id="KW-0175">Coiled coil</keyword>
<dbReference type="Proteomes" id="UP000281474">
    <property type="component" value="Unassembled WGS sequence"/>
</dbReference>
<gene>
    <name evidence="3" type="ORF">D5018_14005</name>
</gene>
<evidence type="ECO:0000313" key="3">
    <source>
        <dbReference type="EMBL" id="RLV59060.1"/>
    </source>
</evidence>
<organism evidence="3 4">
    <name type="scientific">Parashewanella curva</name>
    <dbReference type="NCBI Taxonomy" id="2338552"/>
    <lineage>
        <taxon>Bacteria</taxon>
        <taxon>Pseudomonadati</taxon>
        <taxon>Pseudomonadota</taxon>
        <taxon>Gammaproteobacteria</taxon>
        <taxon>Alteromonadales</taxon>
        <taxon>Shewanellaceae</taxon>
        <taxon>Parashewanella</taxon>
    </lineage>
</organism>
<evidence type="ECO:0000256" key="2">
    <source>
        <dbReference type="SAM" id="Phobius"/>
    </source>
</evidence>
<proteinExistence type="predicted"/>
<feature type="coiled-coil region" evidence="1">
    <location>
        <begin position="185"/>
        <end position="247"/>
    </location>
</feature>
<dbReference type="EMBL" id="QZEI01000045">
    <property type="protein sequence ID" value="RLV59060.1"/>
    <property type="molecule type" value="Genomic_DNA"/>
</dbReference>